<protein>
    <submittedName>
        <fullName evidence="1">Uncharacterized protein</fullName>
    </submittedName>
</protein>
<accession>A0ABX0F5K2</accession>
<dbReference type="Proteomes" id="UP000800303">
    <property type="component" value="Unassembled WGS sequence"/>
</dbReference>
<reference evidence="1 2" key="1">
    <citation type="submission" date="2020-01" db="EMBL/GenBank/DDBJ databases">
        <title>Polyphasic characterisation and genomic insights into a novel alkali tolerant bacterium VR-M41.</title>
        <authorList>
            <person name="Vemuluri V.R."/>
        </authorList>
    </citation>
    <scope>NUCLEOTIDE SEQUENCE [LARGE SCALE GENOMIC DNA]</scope>
    <source>
        <strain evidence="1 2">VR-M41</strain>
    </source>
</reference>
<comment type="caution">
    <text evidence="1">The sequence shown here is derived from an EMBL/GenBank/DDBJ whole genome shotgun (WGS) entry which is preliminary data.</text>
</comment>
<gene>
    <name evidence="1" type="ORF">GYN08_08175</name>
</gene>
<name>A0ABX0F5K2_9BACL</name>
<dbReference type="EMBL" id="JAAFGS010000002">
    <property type="protein sequence ID" value="NGZ75294.1"/>
    <property type="molecule type" value="Genomic_DNA"/>
</dbReference>
<organism evidence="1 2">
    <name type="scientific">Saccharibacillus alkalitolerans</name>
    <dbReference type="NCBI Taxonomy" id="2705290"/>
    <lineage>
        <taxon>Bacteria</taxon>
        <taxon>Bacillati</taxon>
        <taxon>Bacillota</taxon>
        <taxon>Bacilli</taxon>
        <taxon>Bacillales</taxon>
        <taxon>Paenibacillaceae</taxon>
        <taxon>Saccharibacillus</taxon>
    </lineage>
</organism>
<sequence>MEELLGKQLAKLELPFFEQLSREAFADDTLYLLFEAAAEHERNGLKGSSLRFLFVNDGKAFMRSDGRNSIHIYESGRLDLARGESQYILLLGEEEQDSLSKEAEALFARLQNVLRRKRVQYRTLECEAVPSAKHGVRVLRAASLRIGAAAML</sequence>
<evidence type="ECO:0000313" key="1">
    <source>
        <dbReference type="EMBL" id="NGZ75294.1"/>
    </source>
</evidence>
<evidence type="ECO:0000313" key="2">
    <source>
        <dbReference type="Proteomes" id="UP000800303"/>
    </source>
</evidence>
<dbReference type="RefSeq" id="WP_166273694.1">
    <property type="nucleotide sequence ID" value="NZ_JAAFGS010000002.1"/>
</dbReference>
<proteinExistence type="predicted"/>
<keyword evidence="2" id="KW-1185">Reference proteome</keyword>